<comment type="caution">
    <text evidence="2">The sequence shown here is derived from an EMBL/GenBank/DDBJ whole genome shotgun (WGS) entry which is preliminary data.</text>
</comment>
<proteinExistence type="predicted"/>
<dbReference type="Proteomes" id="UP001595384">
    <property type="component" value="Unassembled WGS sequence"/>
</dbReference>
<keyword evidence="1" id="KW-0732">Signal</keyword>
<dbReference type="EMBL" id="JBHRSE010000023">
    <property type="protein sequence ID" value="MFC3022814.1"/>
    <property type="molecule type" value="Genomic_DNA"/>
</dbReference>
<evidence type="ECO:0000256" key="1">
    <source>
        <dbReference type="SAM" id="SignalP"/>
    </source>
</evidence>
<feature type="signal peptide" evidence="1">
    <location>
        <begin position="1"/>
        <end position="20"/>
    </location>
</feature>
<gene>
    <name evidence="2" type="ORF">ACFODT_03075</name>
</gene>
<dbReference type="RefSeq" id="WP_123015815.1">
    <property type="nucleotide sequence ID" value="NZ_AP024911.1"/>
</dbReference>
<accession>A0ABV7C6M7</accession>
<name>A0ABV7C6M7_9VIBR</name>
<sequence length="159" mass="18470">MHYKKLFIISICLISVNVSANTWKQELKHRVQTTHQQFTSAIERCDNQRLSSPKKIQSSWFDKLSKEKKFAAITYLSFMADEHCYEKELNAYSGALVNYVSETGDRKQLNTLIKTRRVYQPTGTEQYFNSIDISKLKSIAEKSELQTPFDSLALADLYR</sequence>
<protein>
    <submittedName>
        <fullName evidence="2">Uncharacterized protein</fullName>
    </submittedName>
</protein>
<evidence type="ECO:0000313" key="3">
    <source>
        <dbReference type="Proteomes" id="UP001595384"/>
    </source>
</evidence>
<feature type="chain" id="PRO_5047420345" evidence="1">
    <location>
        <begin position="21"/>
        <end position="159"/>
    </location>
</feature>
<organism evidence="2 3">
    <name type="scientific">Vibrio zhugei</name>
    <dbReference type="NCBI Taxonomy" id="2479546"/>
    <lineage>
        <taxon>Bacteria</taxon>
        <taxon>Pseudomonadati</taxon>
        <taxon>Pseudomonadota</taxon>
        <taxon>Gammaproteobacteria</taxon>
        <taxon>Vibrionales</taxon>
        <taxon>Vibrionaceae</taxon>
        <taxon>Vibrio</taxon>
    </lineage>
</organism>
<reference evidence="3" key="1">
    <citation type="journal article" date="2019" name="Int. J. Syst. Evol. Microbiol.">
        <title>The Global Catalogue of Microorganisms (GCM) 10K type strain sequencing project: providing services to taxonomists for standard genome sequencing and annotation.</title>
        <authorList>
            <consortium name="The Broad Institute Genomics Platform"/>
            <consortium name="The Broad Institute Genome Sequencing Center for Infectious Disease"/>
            <person name="Wu L."/>
            <person name="Ma J."/>
        </authorList>
    </citation>
    <scope>NUCLEOTIDE SEQUENCE [LARGE SCALE GENOMIC DNA]</scope>
    <source>
        <strain evidence="3">KCTC 62784</strain>
    </source>
</reference>
<keyword evidence="3" id="KW-1185">Reference proteome</keyword>
<evidence type="ECO:0000313" key="2">
    <source>
        <dbReference type="EMBL" id="MFC3022814.1"/>
    </source>
</evidence>